<dbReference type="Proteomes" id="UP000316916">
    <property type="component" value="Unassembled WGS sequence"/>
</dbReference>
<dbReference type="RefSeq" id="WP_142719598.1">
    <property type="nucleotide sequence ID" value="NZ_FXTC01000013.1"/>
</dbReference>
<evidence type="ECO:0000313" key="2">
    <source>
        <dbReference type="Proteomes" id="UP000316916"/>
    </source>
</evidence>
<protein>
    <submittedName>
        <fullName evidence="1">Uncharacterized protein</fullName>
    </submittedName>
</protein>
<accession>A0A521FAR7</accession>
<evidence type="ECO:0000313" key="1">
    <source>
        <dbReference type="EMBL" id="SMO93226.1"/>
    </source>
</evidence>
<organism evidence="1 2">
    <name type="scientific">Chryseobacterium rhizoplanae</name>
    <dbReference type="NCBI Taxonomy" id="1609531"/>
    <lineage>
        <taxon>Bacteria</taxon>
        <taxon>Pseudomonadati</taxon>
        <taxon>Bacteroidota</taxon>
        <taxon>Flavobacteriia</taxon>
        <taxon>Flavobacteriales</taxon>
        <taxon>Weeksellaceae</taxon>
        <taxon>Chryseobacterium group</taxon>
        <taxon>Chryseobacterium</taxon>
    </lineage>
</organism>
<keyword evidence="2" id="KW-1185">Reference proteome</keyword>
<dbReference type="EMBL" id="FXTC01000013">
    <property type="protein sequence ID" value="SMO93226.1"/>
    <property type="molecule type" value="Genomic_DNA"/>
</dbReference>
<dbReference type="AlphaFoldDB" id="A0A521FAR7"/>
<reference evidence="1 2" key="1">
    <citation type="submission" date="2017-05" db="EMBL/GenBank/DDBJ databases">
        <authorList>
            <person name="Varghese N."/>
            <person name="Submissions S."/>
        </authorList>
    </citation>
    <scope>NUCLEOTIDE SEQUENCE [LARGE SCALE GENOMIC DNA]</scope>
    <source>
        <strain evidence="1 2">DSM 29371</strain>
    </source>
</reference>
<proteinExistence type="predicted"/>
<sequence length="139" mass="16179">MYKLNTQFKSFKFDDTIQHGSFNITWYKLEEGNDDEYGKGLTNEELNQLQNFISNNPNNFPGDKNYHICSEEDSPYCSMMSMIPSQKLNFPLNIIIRKEAKLDKNGSIFTCMDVLLTDQNGKDTHNYNLDFDIIGEINR</sequence>
<name>A0A521FAR7_9FLAO</name>
<gene>
    <name evidence="1" type="ORF">SAMN06265171_11328</name>
</gene>